<dbReference type="Proteomes" id="UP001361570">
    <property type="component" value="Unassembled WGS sequence"/>
</dbReference>
<name>A0ABU8DPX9_9ACTN</name>
<feature type="compositionally biased region" description="Basic and acidic residues" evidence="1">
    <location>
        <begin position="18"/>
        <end position="30"/>
    </location>
</feature>
<gene>
    <name evidence="3" type="ORF">TEK04_01980</name>
</gene>
<keyword evidence="2" id="KW-0812">Transmembrane</keyword>
<feature type="transmembrane region" description="Helical" evidence="2">
    <location>
        <begin position="174"/>
        <end position="194"/>
    </location>
</feature>
<evidence type="ECO:0000313" key="4">
    <source>
        <dbReference type="Proteomes" id="UP001361570"/>
    </source>
</evidence>
<accession>A0ABU8DPX9</accession>
<feature type="transmembrane region" description="Helical" evidence="2">
    <location>
        <begin position="115"/>
        <end position="141"/>
    </location>
</feature>
<organism evidence="3 4">
    <name type="scientific">Klenkia sesuvii</name>
    <dbReference type="NCBI Taxonomy" id="3103137"/>
    <lineage>
        <taxon>Bacteria</taxon>
        <taxon>Bacillati</taxon>
        <taxon>Actinomycetota</taxon>
        <taxon>Actinomycetes</taxon>
        <taxon>Geodermatophilales</taxon>
        <taxon>Geodermatophilaceae</taxon>
        <taxon>Klenkia</taxon>
    </lineage>
</organism>
<sequence length="209" mass="21299">MTADSGAHPVGDDQTTTTRHEHVGGQRVGVRDRQVAVPPRQDRVRWGPVWAGLVVALPTFLLIEVITLALGWWDITEQDGTEAGVISGIAGLVAFFLGGLTAGASSTWRGVDDGLLHGILVWAAGIVAILGLALLGGGALLGPLSRVVDDIGAIGTPDVDPAQAADAVTSSASWASLGLGLAFIASALGGVAGAKMWPSKRDRAGDTAR</sequence>
<keyword evidence="4" id="KW-1185">Reference proteome</keyword>
<keyword evidence="2" id="KW-0472">Membrane</keyword>
<reference evidence="3 4" key="1">
    <citation type="submission" date="2024-03" db="EMBL/GenBank/DDBJ databases">
        <title>Draft genome sequence of Klenkia sp. LSe6-5.</title>
        <authorList>
            <person name="Duangmal K."/>
            <person name="Chantavorakit T."/>
        </authorList>
    </citation>
    <scope>NUCLEOTIDE SEQUENCE [LARGE SCALE GENOMIC DNA]</scope>
    <source>
        <strain evidence="3 4">LSe6-5</strain>
    </source>
</reference>
<evidence type="ECO:0000313" key="3">
    <source>
        <dbReference type="EMBL" id="MEI4270481.1"/>
    </source>
</evidence>
<proteinExistence type="predicted"/>
<feature type="region of interest" description="Disordered" evidence="1">
    <location>
        <begin position="1"/>
        <end position="30"/>
    </location>
</feature>
<dbReference type="EMBL" id="JBAPLU010000002">
    <property type="protein sequence ID" value="MEI4270481.1"/>
    <property type="molecule type" value="Genomic_DNA"/>
</dbReference>
<evidence type="ECO:0000256" key="2">
    <source>
        <dbReference type="SAM" id="Phobius"/>
    </source>
</evidence>
<evidence type="ECO:0000256" key="1">
    <source>
        <dbReference type="SAM" id="MobiDB-lite"/>
    </source>
</evidence>
<dbReference type="RefSeq" id="WP_336402627.1">
    <property type="nucleotide sequence ID" value="NZ_JBAPLU010000002.1"/>
</dbReference>
<keyword evidence="2" id="KW-1133">Transmembrane helix</keyword>
<comment type="caution">
    <text evidence="3">The sequence shown here is derived from an EMBL/GenBank/DDBJ whole genome shotgun (WGS) entry which is preliminary data.</text>
</comment>
<feature type="transmembrane region" description="Helical" evidence="2">
    <location>
        <begin position="49"/>
        <end position="73"/>
    </location>
</feature>
<protein>
    <submittedName>
        <fullName evidence="3">Permease</fullName>
    </submittedName>
</protein>
<feature type="transmembrane region" description="Helical" evidence="2">
    <location>
        <begin position="85"/>
        <end position="103"/>
    </location>
</feature>